<dbReference type="Gene3D" id="2.60.120.330">
    <property type="entry name" value="B-lactam Antibiotic, Isopenicillin N Synthase, Chain"/>
    <property type="match status" value="1"/>
</dbReference>
<evidence type="ECO:0000256" key="1">
    <source>
        <dbReference type="ARBA" id="ARBA00008056"/>
    </source>
</evidence>
<evidence type="ECO:0000313" key="7">
    <source>
        <dbReference type="EMBL" id="CAE6470728.1"/>
    </source>
</evidence>
<dbReference type="GO" id="GO:0046872">
    <property type="term" value="F:metal ion binding"/>
    <property type="evidence" value="ECO:0007669"/>
    <property type="project" value="UniProtKB-KW"/>
</dbReference>
<accession>A0A8H3C1K1</accession>
<dbReference type="PANTHER" id="PTHR10209:SF881">
    <property type="entry name" value="FI07970P-RELATED"/>
    <property type="match status" value="1"/>
</dbReference>
<dbReference type="PRINTS" id="PR00682">
    <property type="entry name" value="IPNSYNTHASE"/>
</dbReference>
<keyword evidence="4 5" id="KW-0408">Iron</keyword>
<sequence>MATADLPLLAAQSIRPFESIPVIDISGLSGDADSKAQVANAIREACIHVGFFYVKNHGVDETVIASTVEAAHRFYDLPLEEKMKLEFRKNHNLKGYYPPDQRGRIHESFEIRPEDDSPPDNSSELHLWPPEDVMPGFREVALKYYEAVNGLGLKLFQALALALNMPEDFFADKVNSAAADMHLVYYPSRSEAVDNREPGIGAHTDFQCFTILWQGEIPALQVKNASGQWIGAQPIPGTFVVNIADQLSRWTNDIFKSTVHRVIIESGVRRISIPLFFGTDDNVMVEALPSCVSASRPARYEPILAGDYLKLRKTKVYKLSK</sequence>
<dbReference type="Proteomes" id="UP000663841">
    <property type="component" value="Unassembled WGS sequence"/>
</dbReference>
<dbReference type="PROSITE" id="PS51471">
    <property type="entry name" value="FE2OG_OXY"/>
    <property type="match status" value="1"/>
</dbReference>
<name>A0A8H3C1K1_9AGAM</name>
<keyword evidence="3 5" id="KW-0560">Oxidoreductase</keyword>
<evidence type="ECO:0000256" key="3">
    <source>
        <dbReference type="ARBA" id="ARBA00023002"/>
    </source>
</evidence>
<dbReference type="InterPro" id="IPR026992">
    <property type="entry name" value="DIOX_N"/>
</dbReference>
<proteinExistence type="inferred from homology"/>
<reference evidence="7" key="1">
    <citation type="submission" date="2021-01" db="EMBL/GenBank/DDBJ databases">
        <authorList>
            <person name="Kaushik A."/>
        </authorList>
    </citation>
    <scope>NUCLEOTIDE SEQUENCE</scope>
    <source>
        <strain evidence="7">AG3-T5</strain>
    </source>
</reference>
<dbReference type="GO" id="GO:0016491">
    <property type="term" value="F:oxidoreductase activity"/>
    <property type="evidence" value="ECO:0007669"/>
    <property type="project" value="UniProtKB-KW"/>
</dbReference>
<protein>
    <recommendedName>
        <fullName evidence="6">Fe2OG dioxygenase domain-containing protein</fullName>
    </recommendedName>
</protein>
<dbReference type="InterPro" id="IPR027443">
    <property type="entry name" value="IPNS-like_sf"/>
</dbReference>
<dbReference type="InterPro" id="IPR005123">
    <property type="entry name" value="Oxoglu/Fe-dep_dioxygenase_dom"/>
</dbReference>
<comment type="similarity">
    <text evidence="1 5">Belongs to the iron/ascorbate-dependent oxidoreductase family.</text>
</comment>
<evidence type="ECO:0000259" key="6">
    <source>
        <dbReference type="PROSITE" id="PS51471"/>
    </source>
</evidence>
<evidence type="ECO:0000313" key="8">
    <source>
        <dbReference type="Proteomes" id="UP000663841"/>
    </source>
</evidence>
<evidence type="ECO:0000256" key="2">
    <source>
        <dbReference type="ARBA" id="ARBA00022723"/>
    </source>
</evidence>
<evidence type="ECO:0000256" key="5">
    <source>
        <dbReference type="RuleBase" id="RU003682"/>
    </source>
</evidence>
<keyword evidence="2 5" id="KW-0479">Metal-binding</keyword>
<dbReference type="InterPro" id="IPR044861">
    <property type="entry name" value="IPNS-like_FE2OG_OXY"/>
</dbReference>
<comment type="caution">
    <text evidence="7">The sequence shown here is derived from an EMBL/GenBank/DDBJ whole genome shotgun (WGS) entry which is preliminary data.</text>
</comment>
<dbReference type="Pfam" id="PF14226">
    <property type="entry name" value="DIOX_N"/>
    <property type="match status" value="1"/>
</dbReference>
<dbReference type="Pfam" id="PF03171">
    <property type="entry name" value="2OG-FeII_Oxy"/>
    <property type="match status" value="1"/>
</dbReference>
<dbReference type="SUPFAM" id="SSF51197">
    <property type="entry name" value="Clavaminate synthase-like"/>
    <property type="match status" value="1"/>
</dbReference>
<feature type="domain" description="Fe2OG dioxygenase" evidence="6">
    <location>
        <begin position="173"/>
        <end position="279"/>
    </location>
</feature>
<evidence type="ECO:0000256" key="4">
    <source>
        <dbReference type="ARBA" id="ARBA00023004"/>
    </source>
</evidence>
<dbReference type="EMBL" id="CAJMWW010000425">
    <property type="protein sequence ID" value="CAE6470728.1"/>
    <property type="molecule type" value="Genomic_DNA"/>
</dbReference>
<dbReference type="PANTHER" id="PTHR10209">
    <property type="entry name" value="OXIDOREDUCTASE, 2OG-FE II OXYGENASE FAMILY PROTEIN"/>
    <property type="match status" value="1"/>
</dbReference>
<organism evidence="7 8">
    <name type="scientific">Rhizoctonia solani</name>
    <dbReference type="NCBI Taxonomy" id="456999"/>
    <lineage>
        <taxon>Eukaryota</taxon>
        <taxon>Fungi</taxon>
        <taxon>Dikarya</taxon>
        <taxon>Basidiomycota</taxon>
        <taxon>Agaricomycotina</taxon>
        <taxon>Agaricomycetes</taxon>
        <taxon>Cantharellales</taxon>
        <taxon>Ceratobasidiaceae</taxon>
        <taxon>Rhizoctonia</taxon>
    </lineage>
</organism>
<dbReference type="AlphaFoldDB" id="A0A8H3C1K1"/>
<gene>
    <name evidence="7" type="ORF">RDB_LOCUS176237</name>
</gene>